<dbReference type="OrthoDB" id="3000703at2"/>
<dbReference type="AlphaFoldDB" id="A0A2U8DWA5"/>
<dbReference type="EMBL" id="CP020953">
    <property type="protein sequence ID" value="AWI06741.1"/>
    <property type="molecule type" value="Genomic_DNA"/>
</dbReference>
<sequence>MINFKNSKINLKEYIGFEEDLSDVLRDDFSEEELAEFSAETYVMFEEAVEILKKPFDLLDFTNLLRSILKVSWGYSIALYRYSSPFSYKNLTDMYINIRRYKRCGNIETEYTPIDLFVYTLIFDVNVTFDEINALVKEIADCQVEIYRSIKGNIADFSMRQIITYAIEGANKWGIVYISYDESGNVKYLLNTSSDMFADICIKKLKEYLDNNIPTIADYKDNLNSSTVSLEELDEIFGNTLYMEEVYNERVNKSCSKSIRTTWFREPKDSMTKEVKSLAKDMIMGVKFNGYHNGEYGVYEDKYDFYRYTRFQMGEERDLEIQIFHIGWNKYEISLRSLNNSYIDWLKVVTLRKLKEIFLMLRKPRESLEVYVRENV</sequence>
<reference evidence="2" key="1">
    <citation type="submission" date="2017-04" db="EMBL/GenBank/DDBJ databases">
        <authorList>
            <person name="Song Y."/>
            <person name="Cho B.-K."/>
        </authorList>
    </citation>
    <scope>NUCLEOTIDE SEQUENCE [LARGE SCALE GENOMIC DNA]</scope>
    <source>
        <strain evidence="2">SL1</strain>
    </source>
</reference>
<dbReference type="Proteomes" id="UP000244910">
    <property type="component" value="Chromosome"/>
</dbReference>
<dbReference type="RefSeq" id="WP_032077329.1">
    <property type="nucleotide sequence ID" value="NZ_CP020953.1"/>
</dbReference>
<keyword evidence="2" id="KW-1185">Reference proteome</keyword>
<evidence type="ECO:0000313" key="1">
    <source>
        <dbReference type="EMBL" id="AWI06741.1"/>
    </source>
</evidence>
<dbReference type="KEGG" id="cdrk:B9W14_20320"/>
<protein>
    <submittedName>
        <fullName evidence="1">Uncharacterized protein</fullName>
    </submittedName>
</protein>
<organism evidence="1 2">
    <name type="scientific">Clostridium drakei</name>
    <dbReference type="NCBI Taxonomy" id="332101"/>
    <lineage>
        <taxon>Bacteria</taxon>
        <taxon>Bacillati</taxon>
        <taxon>Bacillota</taxon>
        <taxon>Clostridia</taxon>
        <taxon>Eubacteriales</taxon>
        <taxon>Clostridiaceae</taxon>
        <taxon>Clostridium</taxon>
    </lineage>
</organism>
<proteinExistence type="predicted"/>
<gene>
    <name evidence="1" type="ORF">B9W14_20320</name>
</gene>
<evidence type="ECO:0000313" key="2">
    <source>
        <dbReference type="Proteomes" id="UP000244910"/>
    </source>
</evidence>
<accession>A0A2U8DWA5</accession>
<name>A0A2U8DWA5_9CLOT</name>